<dbReference type="EMBL" id="BQFW01000003">
    <property type="protein sequence ID" value="GJJ70238.1"/>
    <property type="molecule type" value="Genomic_DNA"/>
</dbReference>
<evidence type="ECO:0000256" key="1">
    <source>
        <dbReference type="ARBA" id="ARBA00007992"/>
    </source>
</evidence>
<name>A0A9P3LTQ1_9FUNG</name>
<dbReference type="InterPro" id="IPR050562">
    <property type="entry name" value="FAD_mOase_fung"/>
</dbReference>
<dbReference type="SUPFAM" id="SSF51905">
    <property type="entry name" value="FAD/NAD(P)-binding domain"/>
    <property type="match status" value="1"/>
</dbReference>
<dbReference type="Proteomes" id="UP000827284">
    <property type="component" value="Unassembled WGS sequence"/>
</dbReference>
<keyword evidence="4" id="KW-0560">Oxidoreductase</keyword>
<evidence type="ECO:0000256" key="3">
    <source>
        <dbReference type="ARBA" id="ARBA00022827"/>
    </source>
</evidence>
<dbReference type="Pfam" id="PF01494">
    <property type="entry name" value="FAD_binding_3"/>
    <property type="match status" value="2"/>
</dbReference>
<evidence type="ECO:0000256" key="2">
    <source>
        <dbReference type="ARBA" id="ARBA00022630"/>
    </source>
</evidence>
<protein>
    <recommendedName>
        <fullName evidence="5">FAD-binding domain-containing protein</fullName>
    </recommendedName>
</protein>
<comment type="similarity">
    <text evidence="1">Belongs to the paxM FAD-dependent monooxygenase family.</text>
</comment>
<dbReference type="GO" id="GO:0004497">
    <property type="term" value="F:monooxygenase activity"/>
    <property type="evidence" value="ECO:0007669"/>
    <property type="project" value="InterPro"/>
</dbReference>
<dbReference type="OrthoDB" id="9993796at2759"/>
<dbReference type="PANTHER" id="PTHR47356:SF2">
    <property type="entry name" value="FAD-BINDING DOMAIN-CONTAINING PROTEIN-RELATED"/>
    <property type="match status" value="1"/>
</dbReference>
<feature type="domain" description="FAD-binding" evidence="5">
    <location>
        <begin position="306"/>
        <end position="361"/>
    </location>
</feature>
<sequence length="475" mass="52626">MEDDIPQKYPSQLPPPCDGKNPNVMIVGAGLSGLLLAILLGRAAIPYEIYERTSTVKPLGSIISLSANIFQVFKQLGMYKELEAISLPGNNFEILDEKLKRMGFFQMSGEGNRSFSRPRLYDLLLSKVPANKIHFNKKVLNLMQNKDGVMIRCADGTTYHGEILVAADGAYSAVRQSLFRQLMDKKVLPASDALDLNKGYTCMVGTTSPLSPEKFSAITRSDSGGMLVIGEKSSYCWGLFSVGDNRISWDVVSQIATRATLEDMKFRNSEWGPESHPELINEIRSFKTPPSYGDTLGALIDATPKEGISRVFLEDKLFQTWHFGRTVLIGDAAHKLLPSSGQGAVNAMEDAVILANCLYDIGTTSPEDINAALKSFQDQRYPHVVEQYKASKTSAKFLYGHTFLEKMIRYGVFNLVPKSKRNEMMQKDAAYRPQATFLPLAPSTCFVEPQFPNKRYEAEQKAKQAAELSATAIAV</sequence>
<evidence type="ECO:0000256" key="4">
    <source>
        <dbReference type="ARBA" id="ARBA00023002"/>
    </source>
</evidence>
<gene>
    <name evidence="6" type="ORF">EMPS_02587</name>
</gene>
<feature type="domain" description="FAD-binding" evidence="5">
    <location>
        <begin position="23"/>
        <end position="181"/>
    </location>
</feature>
<keyword evidence="3" id="KW-0274">FAD</keyword>
<keyword evidence="7" id="KW-1185">Reference proteome</keyword>
<keyword evidence="2" id="KW-0285">Flavoprotein</keyword>
<dbReference type="InterPro" id="IPR036188">
    <property type="entry name" value="FAD/NAD-bd_sf"/>
</dbReference>
<dbReference type="AlphaFoldDB" id="A0A9P3LTQ1"/>
<dbReference type="PANTHER" id="PTHR47356">
    <property type="entry name" value="FAD-DEPENDENT MONOOXYGENASE ASQG-RELATED"/>
    <property type="match status" value="1"/>
</dbReference>
<dbReference type="Gene3D" id="3.50.50.60">
    <property type="entry name" value="FAD/NAD(P)-binding domain"/>
    <property type="match status" value="1"/>
</dbReference>
<dbReference type="GO" id="GO:0071949">
    <property type="term" value="F:FAD binding"/>
    <property type="evidence" value="ECO:0007669"/>
    <property type="project" value="InterPro"/>
</dbReference>
<dbReference type="PRINTS" id="PR00420">
    <property type="entry name" value="RNGMNOXGNASE"/>
</dbReference>
<reference evidence="6" key="2">
    <citation type="journal article" date="2022" name="Microbiol. Resour. Announc.">
        <title>Whole-Genome Sequence of Entomortierella parvispora E1425, a Mucoromycotan Fungus Associated with Burkholderiaceae-Related Endosymbiotic Bacteria.</title>
        <authorList>
            <person name="Herlambang A."/>
            <person name="Guo Y."/>
            <person name="Takashima Y."/>
            <person name="Narisawa K."/>
            <person name="Ohta H."/>
            <person name="Nishizawa T."/>
        </authorList>
    </citation>
    <scope>NUCLEOTIDE SEQUENCE</scope>
    <source>
        <strain evidence="6">E1425</strain>
    </source>
</reference>
<evidence type="ECO:0000313" key="7">
    <source>
        <dbReference type="Proteomes" id="UP000827284"/>
    </source>
</evidence>
<comment type="caution">
    <text evidence="6">The sequence shown here is derived from an EMBL/GenBank/DDBJ whole genome shotgun (WGS) entry which is preliminary data.</text>
</comment>
<evidence type="ECO:0000259" key="5">
    <source>
        <dbReference type="Pfam" id="PF01494"/>
    </source>
</evidence>
<reference evidence="6" key="1">
    <citation type="submission" date="2021-11" db="EMBL/GenBank/DDBJ databases">
        <authorList>
            <person name="Herlambang A."/>
            <person name="Guo Y."/>
            <person name="Takashima Y."/>
            <person name="Nishizawa T."/>
        </authorList>
    </citation>
    <scope>NUCLEOTIDE SEQUENCE</scope>
    <source>
        <strain evidence="6">E1425</strain>
    </source>
</reference>
<proteinExistence type="inferred from homology"/>
<accession>A0A9P3LTQ1</accession>
<dbReference type="InterPro" id="IPR002938">
    <property type="entry name" value="FAD-bd"/>
</dbReference>
<organism evidence="6 7">
    <name type="scientific">Entomortierella parvispora</name>
    <dbReference type="NCBI Taxonomy" id="205924"/>
    <lineage>
        <taxon>Eukaryota</taxon>
        <taxon>Fungi</taxon>
        <taxon>Fungi incertae sedis</taxon>
        <taxon>Mucoromycota</taxon>
        <taxon>Mortierellomycotina</taxon>
        <taxon>Mortierellomycetes</taxon>
        <taxon>Mortierellales</taxon>
        <taxon>Mortierellaceae</taxon>
        <taxon>Entomortierella</taxon>
    </lineage>
</organism>
<evidence type="ECO:0000313" key="6">
    <source>
        <dbReference type="EMBL" id="GJJ70238.1"/>
    </source>
</evidence>